<dbReference type="InterPro" id="IPR037143">
    <property type="entry name" value="4-PPantetheinyl_Trfase_dom_sf"/>
</dbReference>
<dbReference type="AlphaFoldDB" id="A0A4R4N7L3"/>
<dbReference type="GO" id="GO:0008897">
    <property type="term" value="F:holo-[acyl-carrier-protein] synthase activity"/>
    <property type="evidence" value="ECO:0007669"/>
    <property type="project" value="InterPro"/>
</dbReference>
<dbReference type="EMBL" id="SMJZ01000098">
    <property type="protein sequence ID" value="TDC04034.1"/>
    <property type="molecule type" value="Genomic_DNA"/>
</dbReference>
<keyword evidence="1" id="KW-0808">Transferase</keyword>
<accession>A0A4R4N7L3</accession>
<proteinExistence type="predicted"/>
<dbReference type="OrthoDB" id="3531218at2"/>
<dbReference type="Proteomes" id="UP000295157">
    <property type="component" value="Unassembled WGS sequence"/>
</dbReference>
<dbReference type="Gene3D" id="3.90.470.20">
    <property type="entry name" value="4'-phosphopantetheinyl transferase domain"/>
    <property type="match status" value="1"/>
</dbReference>
<name>A0A4R4N7L3_9ACTN</name>
<dbReference type="GO" id="GO:0000287">
    <property type="term" value="F:magnesium ion binding"/>
    <property type="evidence" value="ECO:0007669"/>
    <property type="project" value="InterPro"/>
</dbReference>
<reference evidence="1 2" key="1">
    <citation type="submission" date="2019-02" db="EMBL/GenBank/DDBJ databases">
        <title>Draft genome sequences of novel Actinobacteria.</title>
        <authorList>
            <person name="Sahin N."/>
            <person name="Ay H."/>
            <person name="Saygin H."/>
        </authorList>
    </citation>
    <scope>NUCLEOTIDE SEQUENCE [LARGE SCALE GENOMIC DNA]</scope>
    <source>
        <strain evidence="1 2">KC201</strain>
    </source>
</reference>
<dbReference type="RefSeq" id="WP_132335239.1">
    <property type="nucleotide sequence ID" value="NZ_SMJZ01000098.1"/>
</dbReference>
<sequence length="126" mass="13083">MSEPAALVRPLALEEVFTRQERMRSAARSTLASWGGRLAAKHAVTTALGYDTPPAPLTGVEVLPSVPRGCPRGHACPHGHPPEVTLGADYAELAAGAGVRRIQVSVSHTARVAVAVALVTWTTDGG</sequence>
<evidence type="ECO:0000313" key="2">
    <source>
        <dbReference type="Proteomes" id="UP000295157"/>
    </source>
</evidence>
<gene>
    <name evidence="1" type="ORF">E1267_24225</name>
</gene>
<dbReference type="SUPFAM" id="SSF56214">
    <property type="entry name" value="4'-phosphopantetheinyl transferase"/>
    <property type="match status" value="1"/>
</dbReference>
<keyword evidence="2" id="KW-1185">Reference proteome</keyword>
<organism evidence="1 2">
    <name type="scientific">Nonomuraea longispora</name>
    <dbReference type="NCBI Taxonomy" id="1848320"/>
    <lineage>
        <taxon>Bacteria</taxon>
        <taxon>Bacillati</taxon>
        <taxon>Actinomycetota</taxon>
        <taxon>Actinomycetes</taxon>
        <taxon>Streptosporangiales</taxon>
        <taxon>Streptosporangiaceae</taxon>
        <taxon>Nonomuraea</taxon>
    </lineage>
</organism>
<evidence type="ECO:0000313" key="1">
    <source>
        <dbReference type="EMBL" id="TDC04034.1"/>
    </source>
</evidence>
<comment type="caution">
    <text evidence="1">The sequence shown here is derived from an EMBL/GenBank/DDBJ whole genome shotgun (WGS) entry which is preliminary data.</text>
</comment>
<protein>
    <submittedName>
        <fullName evidence="1">Phosphopantetheinyl transferase</fullName>
    </submittedName>
</protein>